<gene>
    <name evidence="2" type="ordered locus">Marky_1296</name>
</gene>
<evidence type="ECO:0000256" key="1">
    <source>
        <dbReference type="SAM" id="MobiDB-lite"/>
    </source>
</evidence>
<dbReference type="RefSeq" id="WP_013704082.1">
    <property type="nucleotide sequence ID" value="NC_015387.1"/>
</dbReference>
<organism evidence="2 3">
    <name type="scientific">Marinithermus hydrothermalis (strain DSM 14884 / JCM 11576 / T1)</name>
    <dbReference type="NCBI Taxonomy" id="869210"/>
    <lineage>
        <taxon>Bacteria</taxon>
        <taxon>Thermotogati</taxon>
        <taxon>Deinococcota</taxon>
        <taxon>Deinococci</taxon>
        <taxon>Thermales</taxon>
        <taxon>Thermaceae</taxon>
        <taxon>Marinithermus</taxon>
    </lineage>
</organism>
<feature type="region of interest" description="Disordered" evidence="1">
    <location>
        <begin position="1"/>
        <end position="20"/>
    </location>
</feature>
<reference evidence="2 3" key="1">
    <citation type="journal article" date="2012" name="Stand. Genomic Sci.">
        <title>Complete genome sequence of the aerobic, heterotroph Marinithermus hydrothermalis type strain (T1(T)) from a deep-sea hydrothermal vent chimney.</title>
        <authorList>
            <person name="Copeland A."/>
            <person name="Gu W."/>
            <person name="Yasawong M."/>
            <person name="Lapidus A."/>
            <person name="Lucas S."/>
            <person name="Deshpande S."/>
            <person name="Pagani I."/>
            <person name="Tapia R."/>
            <person name="Cheng J.F."/>
            <person name="Goodwin L.A."/>
            <person name="Pitluck S."/>
            <person name="Liolios K."/>
            <person name="Ivanova N."/>
            <person name="Mavromatis K."/>
            <person name="Mikhailova N."/>
            <person name="Pati A."/>
            <person name="Chen A."/>
            <person name="Palaniappan K."/>
            <person name="Land M."/>
            <person name="Pan C."/>
            <person name="Brambilla E.M."/>
            <person name="Rohde M."/>
            <person name="Tindall B.J."/>
            <person name="Sikorski J."/>
            <person name="Goker M."/>
            <person name="Detter J.C."/>
            <person name="Bristow J."/>
            <person name="Eisen J.A."/>
            <person name="Markowitz V."/>
            <person name="Hugenholtz P."/>
            <person name="Kyrpides N.C."/>
            <person name="Klenk H.P."/>
            <person name="Woyke T."/>
        </authorList>
    </citation>
    <scope>NUCLEOTIDE SEQUENCE [LARGE SCALE GENOMIC DNA]</scope>
    <source>
        <strain evidence="3">DSM 14884 / JCM 11576 / T1</strain>
    </source>
</reference>
<feature type="compositionally biased region" description="Basic residues" evidence="1">
    <location>
        <begin position="1"/>
        <end position="17"/>
    </location>
</feature>
<sequence length="45" mass="5409">MKLKKSTKKGIPPKRRRELTDADVRRLMKQQIKENREALEILAKY</sequence>
<name>F2NK64_MARHT</name>
<evidence type="ECO:0000313" key="3">
    <source>
        <dbReference type="Proteomes" id="UP000007030"/>
    </source>
</evidence>
<dbReference type="AlphaFoldDB" id="F2NK64"/>
<dbReference type="Proteomes" id="UP000007030">
    <property type="component" value="Chromosome"/>
</dbReference>
<proteinExistence type="predicted"/>
<dbReference type="HOGENOM" id="CLU_3201795_0_0_0"/>
<dbReference type="KEGG" id="mhd:Marky_1296"/>
<evidence type="ECO:0000313" key="2">
    <source>
        <dbReference type="EMBL" id="AEB12035.1"/>
    </source>
</evidence>
<protein>
    <submittedName>
        <fullName evidence="2">Uncharacterized protein</fullName>
    </submittedName>
</protein>
<accession>F2NK64</accession>
<dbReference type="EMBL" id="CP002630">
    <property type="protein sequence ID" value="AEB12035.1"/>
    <property type="molecule type" value="Genomic_DNA"/>
</dbReference>
<dbReference type="STRING" id="869210.Marky_1296"/>
<keyword evidence="3" id="KW-1185">Reference proteome</keyword>